<dbReference type="AlphaFoldDB" id="A0A1F5E529"/>
<dbReference type="Proteomes" id="UP000177006">
    <property type="component" value="Unassembled WGS sequence"/>
</dbReference>
<dbReference type="CDD" id="cd05398">
    <property type="entry name" value="NT_ClassII-CCAase"/>
    <property type="match status" value="1"/>
</dbReference>
<keyword evidence="3" id="KW-0819">tRNA processing</keyword>
<feature type="domain" description="HD" evidence="11">
    <location>
        <begin position="317"/>
        <end position="384"/>
    </location>
</feature>
<name>A0A1F5E529_9BACT</name>
<protein>
    <recommendedName>
        <fullName evidence="16">HD domain-containing protein</fullName>
    </recommendedName>
</protein>
<dbReference type="Pfam" id="PF01743">
    <property type="entry name" value="PolyA_pol"/>
    <property type="match status" value="1"/>
</dbReference>
<evidence type="ECO:0000259" key="13">
    <source>
        <dbReference type="Pfam" id="PF13735"/>
    </source>
</evidence>
<evidence type="ECO:0000256" key="4">
    <source>
        <dbReference type="ARBA" id="ARBA00022695"/>
    </source>
</evidence>
<keyword evidence="5" id="KW-0479">Metal-binding</keyword>
<evidence type="ECO:0000259" key="10">
    <source>
        <dbReference type="Pfam" id="PF01743"/>
    </source>
</evidence>
<dbReference type="InterPro" id="IPR006674">
    <property type="entry name" value="HD_domain"/>
</dbReference>
<sequence>MKLNLPLVVIKTLLVLEKGGFEAYIVGGAIRDLLMQKPVTDWDFTTNAQPSEIQKIFPESFYDNRFGTVGITAEELIKQFQSETDWSLVNEDYSLEKVNLTLDNVFEITTFRSEEGYSDRRHPDKVAWGKTLAEDLVRRDFTMNAMALQATSDKKPACAGRQATSNEKIDLATCSLQLAAKLIDPFNGQKDLEQKIIRAVGKADERFNEDALRMMRAIRFASQLGFMIENETLKAITKHSKSLQHISYERVRDELLKILVSDYPADGIKLLFTSNLLEYVLPELIPTRDVKQAGHHTKDVWNHSLDALANCPSPDPIVRLATLLHDVGKPVAFRQNNQKITFYGHEVVGARMAKKIAARLHLSGKQSEKLWLLVRYHMFAYDPKMTDAAIRRFIKKVGLENINDMVLLRIGDRIGGGSRATSWRLREFQERIGQVLYTPMQIKDLKVNGQDVMEILKIKPGPKVGEVLQKLFEEVMEDSTKNDRDYLLKRIEEV</sequence>
<dbReference type="Gene3D" id="3.30.460.10">
    <property type="entry name" value="Beta Polymerase, domain 2"/>
    <property type="match status" value="1"/>
</dbReference>
<keyword evidence="4" id="KW-0548">Nucleotidyltransferase</keyword>
<dbReference type="InterPro" id="IPR006675">
    <property type="entry name" value="HDIG_dom"/>
</dbReference>
<reference evidence="14 15" key="1">
    <citation type="journal article" date="2016" name="Nat. Commun.">
        <title>Thousands of microbial genomes shed light on interconnected biogeochemical processes in an aquifer system.</title>
        <authorList>
            <person name="Anantharaman K."/>
            <person name="Brown C.T."/>
            <person name="Hug L.A."/>
            <person name="Sharon I."/>
            <person name="Castelle C.J."/>
            <person name="Probst A.J."/>
            <person name="Thomas B.C."/>
            <person name="Singh A."/>
            <person name="Wilkins M.J."/>
            <person name="Karaoz U."/>
            <person name="Brodie E.L."/>
            <person name="Williams K.H."/>
            <person name="Hubbard S.S."/>
            <person name="Banfield J.F."/>
        </authorList>
    </citation>
    <scope>NUCLEOTIDE SEQUENCE [LARGE SCALE GENOMIC DNA]</scope>
</reference>
<organism evidence="14 15">
    <name type="scientific">Candidatus Beckwithbacteria bacterium RBG_13_42_9</name>
    <dbReference type="NCBI Taxonomy" id="1797457"/>
    <lineage>
        <taxon>Bacteria</taxon>
        <taxon>Candidatus Beckwithiibacteriota</taxon>
    </lineage>
</organism>
<evidence type="ECO:0000256" key="2">
    <source>
        <dbReference type="ARBA" id="ARBA00022679"/>
    </source>
</evidence>
<evidence type="ECO:0000256" key="6">
    <source>
        <dbReference type="ARBA" id="ARBA00022741"/>
    </source>
</evidence>
<evidence type="ECO:0008006" key="16">
    <source>
        <dbReference type="Google" id="ProtNLM"/>
    </source>
</evidence>
<dbReference type="GO" id="GO:0000166">
    <property type="term" value="F:nucleotide binding"/>
    <property type="evidence" value="ECO:0007669"/>
    <property type="project" value="UniProtKB-KW"/>
</dbReference>
<keyword evidence="7" id="KW-0460">Magnesium</keyword>
<dbReference type="Gene3D" id="1.10.246.80">
    <property type="match status" value="1"/>
</dbReference>
<dbReference type="PANTHER" id="PTHR46173:SF1">
    <property type="entry name" value="CCA TRNA NUCLEOTIDYLTRANSFERASE 1, MITOCHONDRIAL"/>
    <property type="match status" value="1"/>
</dbReference>
<feature type="domain" description="tRNA nucleotidyltransferase/poly(A) polymerase RNA and SrmB- binding" evidence="12">
    <location>
        <begin position="225"/>
        <end position="284"/>
    </location>
</feature>
<dbReference type="InterPro" id="IPR002646">
    <property type="entry name" value="PolA_pol_head_dom"/>
</dbReference>
<evidence type="ECO:0000256" key="9">
    <source>
        <dbReference type="RuleBase" id="RU003953"/>
    </source>
</evidence>
<evidence type="ECO:0000313" key="14">
    <source>
        <dbReference type="EMBL" id="OGD62509.1"/>
    </source>
</evidence>
<accession>A0A1F5E529</accession>
<dbReference type="GO" id="GO:0016779">
    <property type="term" value="F:nucleotidyltransferase activity"/>
    <property type="evidence" value="ECO:0007669"/>
    <property type="project" value="UniProtKB-KW"/>
</dbReference>
<evidence type="ECO:0000256" key="3">
    <source>
        <dbReference type="ARBA" id="ARBA00022694"/>
    </source>
</evidence>
<evidence type="ECO:0000256" key="5">
    <source>
        <dbReference type="ARBA" id="ARBA00022723"/>
    </source>
</evidence>
<evidence type="ECO:0000256" key="7">
    <source>
        <dbReference type="ARBA" id="ARBA00022842"/>
    </source>
</evidence>
<comment type="cofactor">
    <cofactor evidence="1">
        <name>Mg(2+)</name>
        <dbReference type="ChEBI" id="CHEBI:18420"/>
    </cofactor>
</comment>
<keyword evidence="2 9" id="KW-0808">Transferase</keyword>
<dbReference type="SUPFAM" id="SSF81301">
    <property type="entry name" value="Nucleotidyltransferase"/>
    <property type="match status" value="1"/>
</dbReference>
<dbReference type="InterPro" id="IPR032810">
    <property type="entry name" value="CCA-adding_enz_C"/>
</dbReference>
<dbReference type="Pfam" id="PF12627">
    <property type="entry name" value="PolyA_pol_RNAbd"/>
    <property type="match status" value="1"/>
</dbReference>
<dbReference type="PANTHER" id="PTHR46173">
    <property type="entry name" value="CCA TRNA NUCLEOTIDYLTRANSFERASE 1, MITOCHONDRIAL"/>
    <property type="match status" value="1"/>
</dbReference>
<dbReference type="GO" id="GO:0000049">
    <property type="term" value="F:tRNA binding"/>
    <property type="evidence" value="ECO:0007669"/>
    <property type="project" value="TreeGrafter"/>
</dbReference>
<dbReference type="InterPro" id="IPR032828">
    <property type="entry name" value="PolyA_RNA-bd"/>
</dbReference>
<dbReference type="EMBL" id="MEZK01000021">
    <property type="protein sequence ID" value="OGD62509.1"/>
    <property type="molecule type" value="Genomic_DNA"/>
</dbReference>
<dbReference type="InterPro" id="IPR043519">
    <property type="entry name" value="NT_sf"/>
</dbReference>
<dbReference type="Pfam" id="PF13735">
    <property type="entry name" value="tRNA_NucTran2_2"/>
    <property type="match status" value="1"/>
</dbReference>
<gene>
    <name evidence="14" type="ORF">A2160_00340</name>
</gene>
<keyword evidence="6" id="KW-0547">Nucleotide-binding</keyword>
<dbReference type="CDD" id="cd00077">
    <property type="entry name" value="HDc"/>
    <property type="match status" value="1"/>
</dbReference>
<evidence type="ECO:0000256" key="8">
    <source>
        <dbReference type="ARBA" id="ARBA00022884"/>
    </source>
</evidence>
<evidence type="ECO:0000313" key="15">
    <source>
        <dbReference type="Proteomes" id="UP000177006"/>
    </source>
</evidence>
<evidence type="ECO:0000259" key="11">
    <source>
        <dbReference type="Pfam" id="PF01966"/>
    </source>
</evidence>
<dbReference type="STRING" id="1797457.A2160_00340"/>
<dbReference type="InterPro" id="IPR003607">
    <property type="entry name" value="HD/PDEase_dom"/>
</dbReference>
<dbReference type="NCBIfam" id="TIGR00277">
    <property type="entry name" value="HDIG"/>
    <property type="match status" value="1"/>
</dbReference>
<comment type="caution">
    <text evidence="14">The sequence shown here is derived from an EMBL/GenBank/DDBJ whole genome shotgun (WGS) entry which is preliminary data.</text>
</comment>
<evidence type="ECO:0000256" key="1">
    <source>
        <dbReference type="ARBA" id="ARBA00001946"/>
    </source>
</evidence>
<dbReference type="Gene3D" id="1.10.3090.10">
    <property type="entry name" value="cca-adding enzyme, domain 2"/>
    <property type="match status" value="1"/>
</dbReference>
<dbReference type="GO" id="GO:0046872">
    <property type="term" value="F:metal ion binding"/>
    <property type="evidence" value="ECO:0007669"/>
    <property type="project" value="UniProtKB-KW"/>
</dbReference>
<feature type="domain" description="Poly A polymerase head" evidence="10">
    <location>
        <begin position="23"/>
        <end position="198"/>
    </location>
</feature>
<dbReference type="SUPFAM" id="SSF81891">
    <property type="entry name" value="Poly A polymerase C-terminal region-like"/>
    <property type="match status" value="1"/>
</dbReference>
<comment type="similarity">
    <text evidence="9">Belongs to the tRNA nucleotidyltransferase/poly(A) polymerase family.</text>
</comment>
<dbReference type="GO" id="GO:0008033">
    <property type="term" value="P:tRNA processing"/>
    <property type="evidence" value="ECO:0007669"/>
    <property type="project" value="UniProtKB-KW"/>
</dbReference>
<dbReference type="InterPro" id="IPR050264">
    <property type="entry name" value="Bact_CCA-adding_enz_type3_sf"/>
</dbReference>
<proteinExistence type="inferred from homology"/>
<keyword evidence="8 9" id="KW-0694">RNA-binding</keyword>
<dbReference type="Pfam" id="PF01966">
    <property type="entry name" value="HD"/>
    <property type="match status" value="1"/>
</dbReference>
<feature type="domain" description="CCA-adding enzyme C-terminal" evidence="13">
    <location>
        <begin position="441"/>
        <end position="489"/>
    </location>
</feature>
<evidence type="ECO:0000259" key="12">
    <source>
        <dbReference type="Pfam" id="PF12627"/>
    </source>
</evidence>